<keyword evidence="3" id="KW-0808">Transferase</keyword>
<dbReference type="InterPro" id="IPR043128">
    <property type="entry name" value="Rev_trsase/Diguanyl_cyclase"/>
</dbReference>
<comment type="caution">
    <text evidence="12">The sequence shown here is derived from an EMBL/GenBank/DDBJ whole genome shotgun (WGS) entry which is preliminary data.</text>
</comment>
<dbReference type="CDD" id="cd01948">
    <property type="entry name" value="EAL"/>
    <property type="match status" value="1"/>
</dbReference>
<feature type="transmembrane region" description="Helical" evidence="8">
    <location>
        <begin position="14"/>
        <end position="33"/>
    </location>
</feature>
<evidence type="ECO:0000256" key="6">
    <source>
        <dbReference type="ARBA" id="ARBA00022840"/>
    </source>
</evidence>
<dbReference type="Pfam" id="PF21623">
    <property type="entry name" value="HK_sensor_dom_bact"/>
    <property type="match status" value="1"/>
</dbReference>
<keyword evidence="8" id="KW-1133">Transmembrane helix</keyword>
<evidence type="ECO:0000259" key="9">
    <source>
        <dbReference type="PROSITE" id="PS50112"/>
    </source>
</evidence>
<dbReference type="SMART" id="SM00052">
    <property type="entry name" value="EAL"/>
    <property type="match status" value="1"/>
</dbReference>
<dbReference type="Gene3D" id="3.30.450.20">
    <property type="entry name" value="PAS domain"/>
    <property type="match status" value="2"/>
</dbReference>
<sequence>MLYNASIKTNFNRILIYFVIFTIPALLLFNILLNEFTRLQENSVNERIKFRQKEVVETTEFHIRALFNNIYDDLNLIVNANEFEEYLANPSDYTYNQAQNMFIRVLNSKNQYIQLRYISQEGVEVIRIDRKKDLIVPVEKDELQDKTQRYYYKSLIKLGEYDLYISDFDLNIEHGRLEIPYQPVIRFAIPVFYKNTKNGFLIVNFNGFDILNLLERYEINKSQTINLSLMSKNNLITLNLLKKHNDLINSLLEPISLENTAFSKIYEQSLDNERGEFALDEKQFYFIRIMNTETPEWVFDEESDNWILISDFDSNQIQIENDNFLVVHRNIIRIISSIIIAIIILVVVTLIVLKNDDEQLLLVSSYISEVTQEGVLITDGRKKVIYCNTVFENIFGYSLQEMKGKSPDNFLKGQSEVTFNKIKNETLVWEGNIWDITSDNTYILKYLRIRMVYTRNGRIAYYIGIYSEPKIDYKDINDEFIVDHHMLGSSMNFINPIFKNKFREIEKKAVIAIRFNQFETIRSHISYDEDNALVTTISNTFQHISNAGGIILVPASGIILIVTPIEKNNSLNSLMENIDHSITSIRFRTARNISISYVSGVAVSPDHGVNGSELINNAFIALEALTKMRKSKYLVYDQDIYDLVKRDKIIKDEIESAFLNKEFSVVYQLQQNTQSLENTGVEALVRWTNPKLGFVSPNSFIPIMEESNQIVRLGKYVLSLIIDDFRKIHSKLPEGFRVSINLSSQEFNNSEIISDMIKMIDKSGIPKSLFCFEITETSIVESIDNTNMIIQELHEHNIITAIDDFGTGYSSLSYLKNIKADKIKVDRMFIKEYPLTDDGNILLSITNMIKKIPNKIIVEGVETQDQLQLIRDYDCEEFQGYFSSKPISFSEILSKMEIS</sequence>
<evidence type="ECO:0000256" key="2">
    <source>
        <dbReference type="ARBA" id="ARBA00022553"/>
    </source>
</evidence>
<dbReference type="Gene3D" id="3.20.20.450">
    <property type="entry name" value="EAL domain"/>
    <property type="match status" value="1"/>
</dbReference>
<dbReference type="InterPro" id="IPR029787">
    <property type="entry name" value="Nucleotide_cyclase"/>
</dbReference>
<evidence type="ECO:0000256" key="3">
    <source>
        <dbReference type="ARBA" id="ARBA00022679"/>
    </source>
</evidence>
<dbReference type="PROSITE" id="PS50883">
    <property type="entry name" value="EAL"/>
    <property type="match status" value="1"/>
</dbReference>
<dbReference type="PANTHER" id="PTHR33121:SF71">
    <property type="entry name" value="OXYGEN SENSOR PROTEIN DOSP"/>
    <property type="match status" value="1"/>
</dbReference>
<organism evidence="12 13">
    <name type="scientific">Candidatus Thalassospirochaeta sargassi</name>
    <dbReference type="NCBI Taxonomy" id="3119039"/>
    <lineage>
        <taxon>Bacteria</taxon>
        <taxon>Pseudomonadati</taxon>
        <taxon>Spirochaetota</taxon>
        <taxon>Spirochaetia</taxon>
        <taxon>Spirochaetales</taxon>
        <taxon>Spirochaetaceae</taxon>
        <taxon>Candidatus Thalassospirochaeta</taxon>
    </lineage>
</organism>
<keyword evidence="8" id="KW-0472">Membrane</keyword>
<evidence type="ECO:0000256" key="1">
    <source>
        <dbReference type="ARBA" id="ARBA00004370"/>
    </source>
</evidence>
<evidence type="ECO:0000256" key="7">
    <source>
        <dbReference type="ARBA" id="ARBA00023012"/>
    </source>
</evidence>
<feature type="domain" description="GGDEF" evidence="11">
    <location>
        <begin position="506"/>
        <end position="638"/>
    </location>
</feature>
<dbReference type="InterPro" id="IPR050706">
    <property type="entry name" value="Cyclic-di-GMP_PDE-like"/>
</dbReference>
<dbReference type="InterPro" id="IPR035919">
    <property type="entry name" value="EAL_sf"/>
</dbReference>
<dbReference type="SMART" id="SM00091">
    <property type="entry name" value="PAS"/>
    <property type="match status" value="1"/>
</dbReference>
<keyword evidence="6" id="KW-0067">ATP-binding</keyword>
<gene>
    <name evidence="12" type="ORF">PQJ61_01185</name>
</gene>
<dbReference type="InterPro" id="IPR035965">
    <property type="entry name" value="PAS-like_dom_sf"/>
</dbReference>
<dbReference type="CDD" id="cd00130">
    <property type="entry name" value="PAS"/>
    <property type="match status" value="1"/>
</dbReference>
<proteinExistence type="predicted"/>
<comment type="subcellular location">
    <subcellularLocation>
        <location evidence="1">Membrane</location>
    </subcellularLocation>
</comment>
<dbReference type="Pfam" id="PF00563">
    <property type="entry name" value="EAL"/>
    <property type="match status" value="1"/>
</dbReference>
<dbReference type="NCBIfam" id="TIGR00229">
    <property type="entry name" value="sensory_box"/>
    <property type="match status" value="1"/>
</dbReference>
<reference evidence="12 13" key="1">
    <citation type="submission" date="2022-12" db="EMBL/GenBank/DDBJ databases">
        <title>Metagenome assembled genome from gulf of manar.</title>
        <authorList>
            <person name="Kohli P."/>
            <person name="Pk S."/>
            <person name="Venkata Ramana C."/>
            <person name="Sasikala C."/>
        </authorList>
    </citation>
    <scope>NUCLEOTIDE SEQUENCE [LARGE SCALE GENOMIC DNA]</scope>
    <source>
        <strain evidence="12">JB008</strain>
    </source>
</reference>
<feature type="domain" description="EAL" evidence="10">
    <location>
        <begin position="647"/>
        <end position="899"/>
    </location>
</feature>
<protein>
    <submittedName>
        <fullName evidence="12">EAL domain-containing protein</fullName>
    </submittedName>
</protein>
<dbReference type="GO" id="GO:0016020">
    <property type="term" value="C:membrane"/>
    <property type="evidence" value="ECO:0007669"/>
    <property type="project" value="UniProtKB-SubCell"/>
</dbReference>
<feature type="domain" description="PAS" evidence="9">
    <location>
        <begin position="369"/>
        <end position="406"/>
    </location>
</feature>
<dbReference type="EMBL" id="JAQQAL010000006">
    <property type="protein sequence ID" value="MDC7225357.1"/>
    <property type="molecule type" value="Genomic_DNA"/>
</dbReference>
<keyword evidence="5" id="KW-0418">Kinase</keyword>
<dbReference type="PROSITE" id="PS50112">
    <property type="entry name" value="PAS"/>
    <property type="match status" value="1"/>
</dbReference>
<dbReference type="InterPro" id="IPR000014">
    <property type="entry name" value="PAS"/>
</dbReference>
<evidence type="ECO:0000259" key="11">
    <source>
        <dbReference type="PROSITE" id="PS50887"/>
    </source>
</evidence>
<dbReference type="GO" id="GO:0016301">
    <property type="term" value="F:kinase activity"/>
    <property type="evidence" value="ECO:0007669"/>
    <property type="project" value="UniProtKB-KW"/>
</dbReference>
<dbReference type="GO" id="GO:0071111">
    <property type="term" value="F:cyclic-guanylate-specific phosphodiesterase activity"/>
    <property type="evidence" value="ECO:0007669"/>
    <property type="project" value="InterPro"/>
</dbReference>
<dbReference type="SUPFAM" id="SSF103190">
    <property type="entry name" value="Sensory domain-like"/>
    <property type="match status" value="1"/>
</dbReference>
<dbReference type="Pfam" id="PF13426">
    <property type="entry name" value="PAS_9"/>
    <property type="match status" value="1"/>
</dbReference>
<dbReference type="AlphaFoldDB" id="A0AAJ1ICR3"/>
<dbReference type="Proteomes" id="UP001221217">
    <property type="component" value="Unassembled WGS sequence"/>
</dbReference>
<keyword evidence="4" id="KW-0547">Nucleotide-binding</keyword>
<keyword evidence="2" id="KW-0597">Phosphoprotein</keyword>
<name>A0AAJ1ICR3_9SPIO</name>
<feature type="transmembrane region" description="Helical" evidence="8">
    <location>
        <begin position="331"/>
        <end position="353"/>
    </location>
</feature>
<dbReference type="SUPFAM" id="SSF141868">
    <property type="entry name" value="EAL domain-like"/>
    <property type="match status" value="1"/>
</dbReference>
<keyword evidence="8" id="KW-0812">Transmembrane</keyword>
<evidence type="ECO:0000259" key="10">
    <source>
        <dbReference type="PROSITE" id="PS50883"/>
    </source>
</evidence>
<dbReference type="PANTHER" id="PTHR33121">
    <property type="entry name" value="CYCLIC DI-GMP PHOSPHODIESTERASE PDEF"/>
    <property type="match status" value="1"/>
</dbReference>
<dbReference type="SUPFAM" id="SSF55785">
    <property type="entry name" value="PYP-like sensor domain (PAS domain)"/>
    <property type="match status" value="1"/>
</dbReference>
<accession>A0AAJ1ICR3</accession>
<dbReference type="SUPFAM" id="SSF55073">
    <property type="entry name" value="Nucleotide cyclase"/>
    <property type="match status" value="1"/>
</dbReference>
<evidence type="ECO:0000256" key="8">
    <source>
        <dbReference type="SAM" id="Phobius"/>
    </source>
</evidence>
<dbReference type="InterPro" id="IPR000160">
    <property type="entry name" value="GGDEF_dom"/>
</dbReference>
<evidence type="ECO:0000256" key="4">
    <source>
        <dbReference type="ARBA" id="ARBA00022741"/>
    </source>
</evidence>
<dbReference type="Gene3D" id="3.30.70.270">
    <property type="match status" value="1"/>
</dbReference>
<evidence type="ECO:0000313" key="12">
    <source>
        <dbReference type="EMBL" id="MDC7225357.1"/>
    </source>
</evidence>
<evidence type="ECO:0000256" key="5">
    <source>
        <dbReference type="ARBA" id="ARBA00022777"/>
    </source>
</evidence>
<keyword evidence="7" id="KW-0902">Two-component regulatory system</keyword>
<dbReference type="GO" id="GO:0000160">
    <property type="term" value="P:phosphorelay signal transduction system"/>
    <property type="evidence" value="ECO:0007669"/>
    <property type="project" value="UniProtKB-KW"/>
</dbReference>
<dbReference type="GO" id="GO:0005524">
    <property type="term" value="F:ATP binding"/>
    <property type="evidence" value="ECO:0007669"/>
    <property type="project" value="UniProtKB-KW"/>
</dbReference>
<dbReference type="PROSITE" id="PS50887">
    <property type="entry name" value="GGDEF"/>
    <property type="match status" value="1"/>
</dbReference>
<dbReference type="InterPro" id="IPR001633">
    <property type="entry name" value="EAL_dom"/>
</dbReference>
<dbReference type="InterPro" id="IPR029151">
    <property type="entry name" value="Sensor-like_sf"/>
</dbReference>
<evidence type="ECO:0000313" key="13">
    <source>
        <dbReference type="Proteomes" id="UP001221217"/>
    </source>
</evidence>
<dbReference type="InterPro" id="IPR048760">
    <property type="entry name" value="VP0354-like_sensor_dom"/>
</dbReference>